<reference evidence="1" key="1">
    <citation type="submission" date="2019-04" db="EMBL/GenBank/DDBJ databases">
        <authorList>
            <person name="Melise S."/>
            <person name="Noan J."/>
            <person name="Okalmin O."/>
        </authorList>
    </citation>
    <scope>NUCLEOTIDE SEQUENCE</scope>
    <source>
        <strain evidence="1">FN9</strain>
    </source>
</reference>
<protein>
    <submittedName>
        <fullName evidence="1">Uncharacterized protein</fullName>
    </submittedName>
</protein>
<name>A0A4E9E4R8_GIBZA</name>
<evidence type="ECO:0000313" key="1">
    <source>
        <dbReference type="EMBL" id="VIO53238.1"/>
    </source>
</evidence>
<sequence length="87" mass="9715">MHSPTSPAPILNLTAYLPGGNCKMPIPSSFFSYSKLPLSCFYPLAFAAISFPQNKLLPLMAGTRRSILIPMSYKVLDLQLWVEEFFS</sequence>
<gene>
    <name evidence="1" type="ORF">FUG_LOCUS72835</name>
</gene>
<proteinExistence type="predicted"/>
<organism evidence="1">
    <name type="scientific">Gibberella zeae</name>
    <name type="common">Wheat head blight fungus</name>
    <name type="synonym">Fusarium graminearum</name>
    <dbReference type="NCBI Taxonomy" id="5518"/>
    <lineage>
        <taxon>Eukaryota</taxon>
        <taxon>Fungi</taxon>
        <taxon>Dikarya</taxon>
        <taxon>Ascomycota</taxon>
        <taxon>Pezizomycotina</taxon>
        <taxon>Sordariomycetes</taxon>
        <taxon>Hypocreomycetidae</taxon>
        <taxon>Hypocreales</taxon>
        <taxon>Nectriaceae</taxon>
        <taxon>Fusarium</taxon>
    </lineage>
</organism>
<accession>A0A4E9E4R8</accession>
<dbReference type="EMBL" id="CAAKMV010000055">
    <property type="protein sequence ID" value="VIO53238.1"/>
    <property type="molecule type" value="Genomic_DNA"/>
</dbReference>
<dbReference type="AlphaFoldDB" id="A0A4E9E4R8"/>